<protein>
    <submittedName>
        <fullName evidence="1">Phosphoglycerate mutase</fullName>
    </submittedName>
</protein>
<dbReference type="InterPro" id="IPR013078">
    <property type="entry name" value="His_Pase_superF_clade-1"/>
</dbReference>
<dbReference type="EMBL" id="KV453910">
    <property type="protein sequence ID" value="ODV81124.1"/>
    <property type="molecule type" value="Genomic_DNA"/>
</dbReference>
<dbReference type="OrthoDB" id="496981at2759"/>
<evidence type="ECO:0000313" key="1">
    <source>
        <dbReference type="EMBL" id="ODV81124.1"/>
    </source>
</evidence>
<dbReference type="GeneID" id="30985660"/>
<dbReference type="CDD" id="cd07067">
    <property type="entry name" value="HP_PGM_like"/>
    <property type="match status" value="1"/>
</dbReference>
<name>A0A1E4SNM1_9ASCO</name>
<dbReference type="Gene3D" id="3.40.50.1240">
    <property type="entry name" value="Phosphoglycerate mutase-like"/>
    <property type="match status" value="1"/>
</dbReference>
<sequence length="355" mass="40435">MASLEVEADDSPFTASDIADCKKALAEWEESKGSYWKFEVVPNQFKQSLADTDDLLFLYFDEHFGVIGGWDEVVSNLRHLNKTAPETERYKILFIASSGHGYHDLAREKYGKAAWSNNWLKKNGDGTIVWGPDPLLTDLGISQARKIRDQWEVERLNNSAKDPNLIMPGEWVVSPLRRSIDTLIHTWDGLVDLEKANPFISENLRETIGINTCSKRSPRSEIFDSYHKLGFRNDELEANDIYYKDDYRETVVEHTLRINKELQEIFFYKKDIISITSHSCSIRAQLLALGHRAFSVGTGGMIPVFVKATKIGEPEGEGEVLKEDWGPQVFIEYVENLASKEGIRYSEALETVMAM</sequence>
<dbReference type="GO" id="GO:0016791">
    <property type="term" value="F:phosphatase activity"/>
    <property type="evidence" value="ECO:0007669"/>
    <property type="project" value="TreeGrafter"/>
</dbReference>
<dbReference type="InterPro" id="IPR029033">
    <property type="entry name" value="His_PPase_superfam"/>
</dbReference>
<dbReference type="RefSeq" id="XP_020066246.1">
    <property type="nucleotide sequence ID" value="XM_020211524.1"/>
</dbReference>
<reference evidence="2" key="1">
    <citation type="submission" date="2016-05" db="EMBL/GenBank/DDBJ databases">
        <title>Comparative genomics of biotechnologically important yeasts.</title>
        <authorList>
            <consortium name="DOE Joint Genome Institute"/>
            <person name="Riley R."/>
            <person name="Haridas S."/>
            <person name="Wolfe K.H."/>
            <person name="Lopes M.R."/>
            <person name="Hittinger C.T."/>
            <person name="Goker M."/>
            <person name="Salamov A."/>
            <person name="Wisecaver J."/>
            <person name="Long T.M."/>
            <person name="Aerts A.L."/>
            <person name="Barry K."/>
            <person name="Choi C."/>
            <person name="Clum A."/>
            <person name="Coughlan A.Y."/>
            <person name="Deshpande S."/>
            <person name="Douglass A.P."/>
            <person name="Hanson S.J."/>
            <person name="Klenk H.-P."/>
            <person name="Labutti K."/>
            <person name="Lapidus A."/>
            <person name="Lindquist E."/>
            <person name="Lipzen A."/>
            <person name="Meier-Kolthoff J.P."/>
            <person name="Ohm R.A."/>
            <person name="Otillar R.P."/>
            <person name="Pangilinan J."/>
            <person name="Peng Y."/>
            <person name="Rokas A."/>
            <person name="Rosa C.A."/>
            <person name="Scheuner C."/>
            <person name="Sibirny A.A."/>
            <person name="Slot J.C."/>
            <person name="Stielow J.B."/>
            <person name="Sun H."/>
            <person name="Kurtzman C.P."/>
            <person name="Blackwell M."/>
            <person name="Grigoriev I.V."/>
            <person name="Jeffries T.W."/>
        </authorList>
    </citation>
    <scope>NUCLEOTIDE SEQUENCE [LARGE SCALE GENOMIC DNA]</scope>
    <source>
        <strain evidence="2">NRRL Y-17324</strain>
    </source>
</reference>
<organism evidence="1 2">
    <name type="scientific">Suhomyces tanzawaensis NRRL Y-17324</name>
    <dbReference type="NCBI Taxonomy" id="984487"/>
    <lineage>
        <taxon>Eukaryota</taxon>
        <taxon>Fungi</taxon>
        <taxon>Dikarya</taxon>
        <taxon>Ascomycota</taxon>
        <taxon>Saccharomycotina</taxon>
        <taxon>Pichiomycetes</taxon>
        <taxon>Debaryomycetaceae</taxon>
        <taxon>Suhomyces</taxon>
    </lineage>
</organism>
<dbReference type="SUPFAM" id="SSF53254">
    <property type="entry name" value="Phosphoglycerate mutase-like"/>
    <property type="match status" value="1"/>
</dbReference>
<dbReference type="AlphaFoldDB" id="A0A1E4SNM1"/>
<evidence type="ECO:0000313" key="2">
    <source>
        <dbReference type="Proteomes" id="UP000094285"/>
    </source>
</evidence>
<proteinExistence type="predicted"/>
<dbReference type="InterPro" id="IPR050275">
    <property type="entry name" value="PGM_Phosphatase"/>
</dbReference>
<dbReference type="PANTHER" id="PTHR48100:SF1">
    <property type="entry name" value="HISTIDINE PHOSPHATASE FAMILY PROTEIN-RELATED"/>
    <property type="match status" value="1"/>
</dbReference>
<dbReference type="PANTHER" id="PTHR48100">
    <property type="entry name" value="BROAD-SPECIFICITY PHOSPHATASE YOR283W-RELATED"/>
    <property type="match status" value="1"/>
</dbReference>
<keyword evidence="2" id="KW-1185">Reference proteome</keyword>
<dbReference type="GO" id="GO:0005737">
    <property type="term" value="C:cytoplasm"/>
    <property type="evidence" value="ECO:0007669"/>
    <property type="project" value="TreeGrafter"/>
</dbReference>
<gene>
    <name evidence="1" type="ORF">CANTADRAFT_89055</name>
</gene>
<dbReference type="Proteomes" id="UP000094285">
    <property type="component" value="Unassembled WGS sequence"/>
</dbReference>
<accession>A0A1E4SNM1</accession>